<dbReference type="Gene3D" id="1.25.40.10">
    <property type="entry name" value="Tetratricopeptide repeat domain"/>
    <property type="match status" value="1"/>
</dbReference>
<dbReference type="Proteomes" id="UP001165289">
    <property type="component" value="Unassembled WGS sequence"/>
</dbReference>
<reference evidence="1 2" key="1">
    <citation type="journal article" date="2023" name="BMC Biol.">
        <title>The compact genome of the sponge Oopsacas minuta (Hexactinellida) is lacking key metazoan core genes.</title>
        <authorList>
            <person name="Santini S."/>
            <person name="Schenkelaars Q."/>
            <person name="Jourda C."/>
            <person name="Duchesne M."/>
            <person name="Belahbib H."/>
            <person name="Rocher C."/>
            <person name="Selva M."/>
            <person name="Riesgo A."/>
            <person name="Vervoort M."/>
            <person name="Leys S.P."/>
            <person name="Kodjabachian L."/>
            <person name="Le Bivic A."/>
            <person name="Borchiellini C."/>
            <person name="Claverie J.M."/>
            <person name="Renard E."/>
        </authorList>
    </citation>
    <scope>NUCLEOTIDE SEQUENCE [LARGE SCALE GENOMIC DNA]</scope>
    <source>
        <strain evidence="1">SPO-2</strain>
    </source>
</reference>
<organism evidence="1 2">
    <name type="scientific">Oopsacas minuta</name>
    <dbReference type="NCBI Taxonomy" id="111878"/>
    <lineage>
        <taxon>Eukaryota</taxon>
        <taxon>Metazoa</taxon>
        <taxon>Porifera</taxon>
        <taxon>Hexactinellida</taxon>
        <taxon>Hexasterophora</taxon>
        <taxon>Lyssacinosida</taxon>
        <taxon>Leucopsacidae</taxon>
        <taxon>Oopsacas</taxon>
    </lineage>
</organism>
<dbReference type="InterPro" id="IPR011990">
    <property type="entry name" value="TPR-like_helical_dom_sf"/>
</dbReference>
<dbReference type="InterPro" id="IPR039494">
    <property type="entry name" value="F8A"/>
</dbReference>
<dbReference type="AlphaFoldDB" id="A0AAV7KEZ7"/>
<gene>
    <name evidence="1" type="ORF">LOD99_14267</name>
</gene>
<dbReference type="GO" id="GO:0005769">
    <property type="term" value="C:early endosome"/>
    <property type="evidence" value="ECO:0007669"/>
    <property type="project" value="TreeGrafter"/>
</dbReference>
<dbReference type="SUPFAM" id="SSF48452">
    <property type="entry name" value="TPR-like"/>
    <property type="match status" value="1"/>
</dbReference>
<dbReference type="GO" id="GO:0099518">
    <property type="term" value="P:vesicle cytoskeletal trafficking"/>
    <property type="evidence" value="ECO:0007669"/>
    <property type="project" value="TreeGrafter"/>
</dbReference>
<dbReference type="PANTHER" id="PTHR16797">
    <property type="entry name" value="FACTOR VIII-ASSOCIATED GENE 1"/>
    <property type="match status" value="1"/>
</dbReference>
<dbReference type="EMBL" id="JAKMXF010000044">
    <property type="protein sequence ID" value="KAI6659927.1"/>
    <property type="molecule type" value="Genomic_DNA"/>
</dbReference>
<comment type="caution">
    <text evidence="1">The sequence shown here is derived from an EMBL/GenBank/DDBJ whole genome shotgun (WGS) entry which is preliminary data.</text>
</comment>
<dbReference type="PANTHER" id="PTHR16797:SF4">
    <property type="entry name" value="40-KDA HUNTINGTIN-ASSOCIATED PROTEIN"/>
    <property type="match status" value="1"/>
</dbReference>
<sequence>MDPNHDVLKEYEAILAKTKKKFGFKKPDYAGASEDLERLARVLRLQDCKPYAAMVLESKAKCDAELGDTGLQVEVLLEAGELFFATEKDTADLRCLSIQYHLHSGIHCFNKAIQIEVREKKFPTCIYICKRLAKLLRDLSQYHEAIYSLKYALTLLPPESPELLPFREEIITISIVIKEYKQAMVYSKEIREIAKKFPGVHTVLVRQNELTYMLLVMFRHEKNIKCDNELEELVKDYNPHDVHTKNIAMVDDYLFYHMQEMLSYYLKDDLEKVRNMGDIFCELMTPHQSQMYYLLYTKRDFMIDLH</sequence>
<evidence type="ECO:0000313" key="2">
    <source>
        <dbReference type="Proteomes" id="UP001165289"/>
    </source>
</evidence>
<proteinExistence type="predicted"/>
<name>A0AAV7KEZ7_9METZ</name>
<protein>
    <submittedName>
        <fullName evidence="1">Factor VIII intron 22 protein-like</fullName>
    </submittedName>
</protein>
<accession>A0AAV7KEZ7</accession>
<keyword evidence="2" id="KW-1185">Reference proteome</keyword>
<evidence type="ECO:0000313" key="1">
    <source>
        <dbReference type="EMBL" id="KAI6659927.1"/>
    </source>
</evidence>